<dbReference type="InterPro" id="IPR042277">
    <property type="entry name" value="IST1-like"/>
</dbReference>
<accession>R7WCI7</accession>
<feature type="compositionally biased region" description="Basic and acidic residues" evidence="2">
    <location>
        <begin position="424"/>
        <end position="435"/>
    </location>
</feature>
<dbReference type="FunFam" id="1.20.1260.60:FF:000002">
    <property type="entry name" value="Vacuolar protein sorting-associated protein IST1"/>
    <property type="match status" value="1"/>
</dbReference>
<feature type="compositionally biased region" description="Basic and acidic residues" evidence="2">
    <location>
        <begin position="335"/>
        <end position="350"/>
    </location>
</feature>
<sequence>MFDGLINSKFYNRCKHAFKCIRTRLVVIRRKKQAMIGFLKKDVADLLANGLDIHAFGRMDALIMEMNHASCYDMIEQYCDFLGKQLNSLQKQRDCPQEAMEAVSTLIFATARFPDLPELCDLRHIFTERYGGSLEPFVSLEFIRKLESELFTNEEKFQVMQSIAEESSVGFDMRALEIKLWAARESEDDLLEKDSMKKDEPAVPLPIKQKEDGRLNDNTGRKNSDKSHGKEQLEKSVSPLDLKRENTQKDDNTRRRHADKADGKEHLEKSVSPLQTEREEAQKRVQKLKKKDVRPSEKELMEAVELDINGLPKQGSGSVKFPETESNRIVPPIVKPKETKKEHGVEKENNRGLGYHHRSPIPGRPDYTRIHANLGCKALGLQNQGPTSPNPSSGKTTNRPPPTSNPNGAKGRNCDEKEEGNSCLRDRPQHLEDLGHTVQNGQRAPHGVANVQPPYVKPKLGMQPVNDDPAKPIDRNCNMSERTDRLADKGVLRPLSVRRRPAAPSYDEAPNGEKATSQKANCHRTQPSKHKGANEDYDRKGNGVGNGRNVERTPSGRPSHPGMRNGVLYDDDYDGPMQRPKAGEDETDIDFGNMLPRTANGHHRLNSRNIDAHGGDPDEEERMMDKLLMHYSKKGSELEVSGSFFAIGHWYRDNRIQYPELVETERAIFMERLVDDEVIVISDDEEQGGDDTEKDFDAKEWRRIFPDSGDDDTGPDAMADGMSRQDLLDLYHGNDDDDN</sequence>
<feature type="compositionally biased region" description="Polar residues" evidence="2">
    <location>
        <begin position="514"/>
        <end position="525"/>
    </location>
</feature>
<feature type="compositionally biased region" description="Basic and acidic residues" evidence="2">
    <location>
        <begin position="481"/>
        <end position="491"/>
    </location>
</feature>
<feature type="compositionally biased region" description="Basic and acidic residues" evidence="2">
    <location>
        <begin position="532"/>
        <end position="541"/>
    </location>
</feature>
<evidence type="ECO:0000313" key="3">
    <source>
        <dbReference type="EnsemblPlants" id="EMT19673"/>
    </source>
</evidence>
<feature type="compositionally biased region" description="Basic and acidic residues" evidence="2">
    <location>
        <begin position="726"/>
        <end position="739"/>
    </location>
</feature>
<feature type="compositionally biased region" description="Polar residues" evidence="2">
    <location>
        <begin position="381"/>
        <end position="395"/>
    </location>
</feature>
<dbReference type="Pfam" id="PF03398">
    <property type="entry name" value="Ist1"/>
    <property type="match status" value="1"/>
</dbReference>
<name>R7WCI7_AEGTA</name>
<evidence type="ECO:0008006" key="4">
    <source>
        <dbReference type="Google" id="ProtNLM"/>
    </source>
</evidence>
<dbReference type="GO" id="GO:0015031">
    <property type="term" value="P:protein transport"/>
    <property type="evidence" value="ECO:0007669"/>
    <property type="project" value="InterPro"/>
</dbReference>
<organism evidence="3">
    <name type="scientific">Aegilops tauschii</name>
    <name type="common">Tausch's goatgrass</name>
    <name type="synonym">Aegilops squarrosa</name>
    <dbReference type="NCBI Taxonomy" id="37682"/>
    <lineage>
        <taxon>Eukaryota</taxon>
        <taxon>Viridiplantae</taxon>
        <taxon>Streptophyta</taxon>
        <taxon>Embryophyta</taxon>
        <taxon>Tracheophyta</taxon>
        <taxon>Spermatophyta</taxon>
        <taxon>Magnoliopsida</taxon>
        <taxon>Liliopsida</taxon>
        <taxon>Poales</taxon>
        <taxon>Poaceae</taxon>
        <taxon>BOP clade</taxon>
        <taxon>Pooideae</taxon>
        <taxon>Triticodae</taxon>
        <taxon>Triticeae</taxon>
        <taxon>Triticinae</taxon>
        <taxon>Aegilops</taxon>
    </lineage>
</organism>
<proteinExistence type="inferred from homology"/>
<dbReference type="PANTHER" id="PTHR12161:SF90">
    <property type="entry name" value="OS06G0687000 PROTEIN"/>
    <property type="match status" value="1"/>
</dbReference>
<protein>
    <recommendedName>
        <fullName evidence="4">IST1-like protein</fullName>
    </recommendedName>
</protein>
<reference evidence="3" key="1">
    <citation type="submission" date="2015-06" db="UniProtKB">
        <authorList>
            <consortium name="EnsemblPlants"/>
        </authorList>
    </citation>
    <scope>IDENTIFICATION</scope>
</reference>
<dbReference type="EnsemblPlants" id="EMT19673">
    <property type="protein sequence ID" value="EMT19673"/>
    <property type="gene ID" value="F775_17528"/>
</dbReference>
<feature type="region of interest" description="Disordered" evidence="2">
    <location>
        <begin position="191"/>
        <end position="566"/>
    </location>
</feature>
<feature type="compositionally biased region" description="Acidic residues" evidence="2">
    <location>
        <begin position="684"/>
        <end position="694"/>
    </location>
</feature>
<feature type="compositionally biased region" description="Basic and acidic residues" evidence="2">
    <location>
        <begin position="208"/>
        <end position="234"/>
    </location>
</feature>
<feature type="compositionally biased region" description="Basic and acidic residues" evidence="2">
    <location>
        <begin position="695"/>
        <end position="705"/>
    </location>
</feature>
<evidence type="ECO:0000256" key="1">
    <source>
        <dbReference type="ARBA" id="ARBA00005536"/>
    </source>
</evidence>
<dbReference type="PANTHER" id="PTHR12161">
    <property type="entry name" value="IST1 FAMILY MEMBER"/>
    <property type="match status" value="1"/>
</dbReference>
<feature type="region of interest" description="Disordered" evidence="2">
    <location>
        <begin position="684"/>
        <end position="739"/>
    </location>
</feature>
<dbReference type="Gene3D" id="1.20.1260.60">
    <property type="entry name" value="Vacuolar protein sorting-associated protein Ist1"/>
    <property type="match status" value="1"/>
</dbReference>
<dbReference type="InterPro" id="IPR005061">
    <property type="entry name" value="Ist1"/>
</dbReference>
<feature type="compositionally biased region" description="Basic and acidic residues" evidence="2">
    <location>
        <begin position="192"/>
        <end position="201"/>
    </location>
</feature>
<dbReference type="AlphaFoldDB" id="R7WCI7"/>
<feature type="compositionally biased region" description="Basic and acidic residues" evidence="2">
    <location>
        <begin position="241"/>
        <end position="269"/>
    </location>
</feature>
<evidence type="ECO:0000256" key="2">
    <source>
        <dbReference type="SAM" id="MobiDB-lite"/>
    </source>
</evidence>
<comment type="similarity">
    <text evidence="1">Belongs to the IST1 family.</text>
</comment>